<sequence length="154" mass="17384">MTAQEPNVRVGVAAVISDREGRVVLGRRKGSIGAGKWGFPGGHLEFGETYFQCAEREALEETGLKVKAVKMMAVTNDVYEEWQRHYITIFVECKREDPDQQPENLEPNKCDEWVWKGWSDIKALQGSPSGTKELFLPIVNLINENPNIDAMMSK</sequence>
<dbReference type="PANTHER" id="PTHR16099:SF5">
    <property type="entry name" value="NUCLEOTIDE TRIPHOSPHATE DIPHOSPHATASE NUDT15"/>
    <property type="match status" value="1"/>
</dbReference>
<reference evidence="4" key="1">
    <citation type="submission" date="2023-06" db="EMBL/GenBank/DDBJ databases">
        <title>Genome-scale phylogeny and comparative genomics of the fungal order Sordariales.</title>
        <authorList>
            <consortium name="Lawrence Berkeley National Laboratory"/>
            <person name="Hensen N."/>
            <person name="Bonometti L."/>
            <person name="Westerberg I."/>
            <person name="Brannstrom I.O."/>
            <person name="Guillou S."/>
            <person name="Cros-Aarteil S."/>
            <person name="Calhoun S."/>
            <person name="Haridas S."/>
            <person name="Kuo A."/>
            <person name="Mondo S."/>
            <person name="Pangilinan J."/>
            <person name="Riley R."/>
            <person name="Labutti K."/>
            <person name="Andreopoulos B."/>
            <person name="Lipzen A."/>
            <person name="Chen C."/>
            <person name="Yanf M."/>
            <person name="Daum C."/>
            <person name="Ng V."/>
            <person name="Clum A."/>
            <person name="Steindorff A."/>
            <person name="Ohm R."/>
            <person name="Martin F."/>
            <person name="Silar P."/>
            <person name="Natvig D."/>
            <person name="Lalanne C."/>
            <person name="Gautier V."/>
            <person name="Ament-Velasquez S.L."/>
            <person name="Kruys A."/>
            <person name="Hutchinson M.I."/>
            <person name="Powell A.J."/>
            <person name="Barry K."/>
            <person name="Miller A.N."/>
            <person name="Grigoriev I.V."/>
            <person name="Debuchy R."/>
            <person name="Gladieux P."/>
            <person name="Thoren M.H."/>
            <person name="Johannesson H."/>
        </authorList>
    </citation>
    <scope>NUCLEOTIDE SEQUENCE</scope>
    <source>
        <strain evidence="4">8032-3</strain>
    </source>
</reference>
<dbReference type="FunFam" id="3.90.79.10:FF:000060">
    <property type="entry name" value="Nudix hydrolase 1"/>
    <property type="match status" value="1"/>
</dbReference>
<keyword evidence="5" id="KW-1185">Reference proteome</keyword>
<dbReference type="AlphaFoldDB" id="A0AAJ0BW40"/>
<keyword evidence="1 2" id="KW-0378">Hydrolase</keyword>
<dbReference type="InterPro" id="IPR000086">
    <property type="entry name" value="NUDIX_hydrolase_dom"/>
</dbReference>
<dbReference type="GO" id="GO:0035539">
    <property type="term" value="F:8-oxo-7,8-dihydrodeoxyguanosine triphosphate pyrophosphatase activity"/>
    <property type="evidence" value="ECO:0007669"/>
    <property type="project" value="TreeGrafter"/>
</dbReference>
<dbReference type="RefSeq" id="XP_060279389.1">
    <property type="nucleotide sequence ID" value="XM_060424958.1"/>
</dbReference>
<dbReference type="SUPFAM" id="SSF55811">
    <property type="entry name" value="Nudix"/>
    <property type="match status" value="1"/>
</dbReference>
<dbReference type="InterPro" id="IPR015797">
    <property type="entry name" value="NUDIX_hydrolase-like_dom_sf"/>
</dbReference>
<name>A0AAJ0BW40_9PEZI</name>
<gene>
    <name evidence="4" type="ORF">QBC33DRAFT_460079</name>
</gene>
<dbReference type="PANTHER" id="PTHR16099">
    <property type="entry name" value="8-OXO-DGTP DIPHOSPHATES NUDT15"/>
    <property type="match status" value="1"/>
</dbReference>
<dbReference type="Gene3D" id="3.90.79.10">
    <property type="entry name" value="Nucleoside Triphosphate Pyrophosphohydrolase"/>
    <property type="match status" value="1"/>
</dbReference>
<dbReference type="PROSITE" id="PS51462">
    <property type="entry name" value="NUDIX"/>
    <property type="match status" value="1"/>
</dbReference>
<accession>A0AAJ0BW40</accession>
<dbReference type="PRINTS" id="PR00502">
    <property type="entry name" value="NUDIXFAMILY"/>
</dbReference>
<dbReference type="Pfam" id="PF00293">
    <property type="entry name" value="NUDIX"/>
    <property type="match status" value="1"/>
</dbReference>
<evidence type="ECO:0000313" key="5">
    <source>
        <dbReference type="Proteomes" id="UP001244011"/>
    </source>
</evidence>
<evidence type="ECO:0000313" key="4">
    <source>
        <dbReference type="EMBL" id="KAK1763176.1"/>
    </source>
</evidence>
<comment type="caution">
    <text evidence="4">The sequence shown here is derived from an EMBL/GenBank/DDBJ whole genome shotgun (WGS) entry which is preliminary data.</text>
</comment>
<organism evidence="4 5">
    <name type="scientific">Phialemonium atrogriseum</name>
    <dbReference type="NCBI Taxonomy" id="1093897"/>
    <lineage>
        <taxon>Eukaryota</taxon>
        <taxon>Fungi</taxon>
        <taxon>Dikarya</taxon>
        <taxon>Ascomycota</taxon>
        <taxon>Pezizomycotina</taxon>
        <taxon>Sordariomycetes</taxon>
        <taxon>Sordariomycetidae</taxon>
        <taxon>Cephalothecales</taxon>
        <taxon>Cephalothecaceae</taxon>
        <taxon>Phialemonium</taxon>
    </lineage>
</organism>
<dbReference type="GO" id="GO:0006203">
    <property type="term" value="P:dGTP catabolic process"/>
    <property type="evidence" value="ECO:0007669"/>
    <property type="project" value="TreeGrafter"/>
</dbReference>
<dbReference type="CDD" id="cd04678">
    <property type="entry name" value="NUDIX_MTH2_Nudt15"/>
    <property type="match status" value="1"/>
</dbReference>
<proteinExistence type="inferred from homology"/>
<evidence type="ECO:0000256" key="1">
    <source>
        <dbReference type="ARBA" id="ARBA00022801"/>
    </source>
</evidence>
<protein>
    <submittedName>
        <fullName evidence="4">Nudix domain-containing protein</fullName>
    </submittedName>
</protein>
<comment type="similarity">
    <text evidence="2">Belongs to the Nudix hydrolase family.</text>
</comment>
<dbReference type="GO" id="GO:0005829">
    <property type="term" value="C:cytosol"/>
    <property type="evidence" value="ECO:0007669"/>
    <property type="project" value="TreeGrafter"/>
</dbReference>
<evidence type="ECO:0000259" key="3">
    <source>
        <dbReference type="PROSITE" id="PS51462"/>
    </source>
</evidence>
<dbReference type="GeneID" id="85308145"/>
<dbReference type="Proteomes" id="UP001244011">
    <property type="component" value="Unassembled WGS sequence"/>
</dbReference>
<dbReference type="InterPro" id="IPR020476">
    <property type="entry name" value="Nudix_hydrolase"/>
</dbReference>
<evidence type="ECO:0000256" key="2">
    <source>
        <dbReference type="RuleBase" id="RU003476"/>
    </source>
</evidence>
<dbReference type="InterPro" id="IPR020084">
    <property type="entry name" value="NUDIX_hydrolase_CS"/>
</dbReference>
<dbReference type="EMBL" id="MU839030">
    <property type="protein sequence ID" value="KAK1763176.1"/>
    <property type="molecule type" value="Genomic_DNA"/>
</dbReference>
<feature type="domain" description="Nudix hydrolase" evidence="3">
    <location>
        <begin position="7"/>
        <end position="141"/>
    </location>
</feature>
<dbReference type="PROSITE" id="PS00893">
    <property type="entry name" value="NUDIX_BOX"/>
    <property type="match status" value="1"/>
</dbReference>